<organism evidence="2 3">
    <name type="scientific">Hyaloperonospora arabidopsidis (strain Emoy2)</name>
    <name type="common">Downy mildew agent</name>
    <name type="synonym">Peronospora arabidopsidis</name>
    <dbReference type="NCBI Taxonomy" id="559515"/>
    <lineage>
        <taxon>Eukaryota</taxon>
        <taxon>Sar</taxon>
        <taxon>Stramenopiles</taxon>
        <taxon>Oomycota</taxon>
        <taxon>Peronosporomycetes</taxon>
        <taxon>Peronosporales</taxon>
        <taxon>Peronosporaceae</taxon>
        <taxon>Hyaloperonospora</taxon>
    </lineage>
</organism>
<dbReference type="EMBL" id="JH598253">
    <property type="status" value="NOT_ANNOTATED_CDS"/>
    <property type="molecule type" value="Genomic_DNA"/>
</dbReference>
<name>M4B3Z7_HYAAE</name>
<dbReference type="Proteomes" id="UP000011713">
    <property type="component" value="Unassembled WGS sequence"/>
</dbReference>
<reference evidence="2" key="2">
    <citation type="submission" date="2015-06" db="UniProtKB">
        <authorList>
            <consortium name="EnsemblProtists"/>
        </authorList>
    </citation>
    <scope>IDENTIFICATION</scope>
    <source>
        <strain evidence="2">Emoy2</strain>
    </source>
</reference>
<feature type="compositionally biased region" description="Low complexity" evidence="1">
    <location>
        <begin position="22"/>
        <end position="34"/>
    </location>
</feature>
<evidence type="ECO:0000313" key="3">
    <source>
        <dbReference type="Proteomes" id="UP000011713"/>
    </source>
</evidence>
<dbReference type="InParanoid" id="M4B3Z7"/>
<evidence type="ECO:0000313" key="2">
    <source>
        <dbReference type="EnsemblProtists" id="HpaP800996"/>
    </source>
</evidence>
<feature type="compositionally biased region" description="Basic residues" evidence="1">
    <location>
        <begin position="12"/>
        <end position="21"/>
    </location>
</feature>
<dbReference type="VEuPathDB" id="FungiDB:HpaG800996"/>
<dbReference type="HOGENOM" id="CLU_2563316_0_0_1"/>
<sequence length="82" mass="9337">MWKKSGSLSKSMRQKRRKSRSCGKTSSRSGSCRSCDSFRQIKATSQRQLSVSTGCTKDRRQLGRRLQRSFCWAKSSSRPKAS</sequence>
<reference evidence="3" key="1">
    <citation type="journal article" date="2010" name="Science">
        <title>Signatures of adaptation to obligate biotrophy in the Hyaloperonospora arabidopsidis genome.</title>
        <authorList>
            <person name="Baxter L."/>
            <person name="Tripathy S."/>
            <person name="Ishaque N."/>
            <person name="Boot N."/>
            <person name="Cabral A."/>
            <person name="Kemen E."/>
            <person name="Thines M."/>
            <person name="Ah-Fong A."/>
            <person name="Anderson R."/>
            <person name="Badejoko W."/>
            <person name="Bittner-Eddy P."/>
            <person name="Boore J.L."/>
            <person name="Chibucos M.C."/>
            <person name="Coates M."/>
            <person name="Dehal P."/>
            <person name="Delehaunty K."/>
            <person name="Dong S."/>
            <person name="Downton P."/>
            <person name="Dumas B."/>
            <person name="Fabro G."/>
            <person name="Fronick C."/>
            <person name="Fuerstenberg S.I."/>
            <person name="Fulton L."/>
            <person name="Gaulin E."/>
            <person name="Govers F."/>
            <person name="Hughes L."/>
            <person name="Humphray S."/>
            <person name="Jiang R.H."/>
            <person name="Judelson H."/>
            <person name="Kamoun S."/>
            <person name="Kyung K."/>
            <person name="Meijer H."/>
            <person name="Minx P."/>
            <person name="Morris P."/>
            <person name="Nelson J."/>
            <person name="Phuntumart V."/>
            <person name="Qutob D."/>
            <person name="Rehmany A."/>
            <person name="Rougon-Cardoso A."/>
            <person name="Ryden P."/>
            <person name="Torto-Alalibo T."/>
            <person name="Studholme D."/>
            <person name="Wang Y."/>
            <person name="Win J."/>
            <person name="Wood J."/>
            <person name="Clifton S.W."/>
            <person name="Rogers J."/>
            <person name="Van den Ackerveken G."/>
            <person name="Jones J.D."/>
            <person name="McDowell J.M."/>
            <person name="Beynon J."/>
            <person name="Tyler B.M."/>
        </authorList>
    </citation>
    <scope>NUCLEOTIDE SEQUENCE [LARGE SCALE GENOMIC DNA]</scope>
    <source>
        <strain evidence="3">Emoy2</strain>
    </source>
</reference>
<proteinExistence type="predicted"/>
<dbReference type="AlphaFoldDB" id="M4B3Z7"/>
<feature type="region of interest" description="Disordered" evidence="1">
    <location>
        <begin position="1"/>
        <end position="34"/>
    </location>
</feature>
<dbReference type="EnsemblProtists" id="HpaT800996">
    <property type="protein sequence ID" value="HpaP800996"/>
    <property type="gene ID" value="HpaG800996"/>
</dbReference>
<protein>
    <submittedName>
        <fullName evidence="2">Uncharacterized protein</fullName>
    </submittedName>
</protein>
<accession>M4B3Z7</accession>
<evidence type="ECO:0000256" key="1">
    <source>
        <dbReference type="SAM" id="MobiDB-lite"/>
    </source>
</evidence>
<keyword evidence="3" id="KW-1185">Reference proteome</keyword>